<dbReference type="Gene3D" id="2.60.120.10">
    <property type="entry name" value="Jelly Rolls"/>
    <property type="match status" value="1"/>
</dbReference>
<dbReference type="InterPro" id="IPR014710">
    <property type="entry name" value="RmlC-like_jellyroll"/>
</dbReference>
<evidence type="ECO:0000256" key="1">
    <source>
        <dbReference type="ARBA" id="ARBA00023015"/>
    </source>
</evidence>
<dbReference type="Pfam" id="PF13545">
    <property type="entry name" value="HTH_Crp_2"/>
    <property type="match status" value="1"/>
</dbReference>
<keyword evidence="2" id="KW-0238">DNA-binding</keyword>
<dbReference type="Gene3D" id="1.10.10.10">
    <property type="entry name" value="Winged helix-like DNA-binding domain superfamily/Winged helix DNA-binding domain"/>
    <property type="match status" value="1"/>
</dbReference>
<dbReference type="PROSITE" id="PS51063">
    <property type="entry name" value="HTH_CRP_2"/>
    <property type="match status" value="1"/>
</dbReference>
<dbReference type="Proteomes" id="UP000309848">
    <property type="component" value="Unassembled WGS sequence"/>
</dbReference>
<comment type="caution">
    <text evidence="5">The sequence shown here is derived from an EMBL/GenBank/DDBJ whole genome shotgun (WGS) entry which is preliminary data.</text>
</comment>
<dbReference type="SUPFAM" id="SSF51206">
    <property type="entry name" value="cAMP-binding domain-like"/>
    <property type="match status" value="1"/>
</dbReference>
<dbReference type="EMBL" id="SRXU01000002">
    <property type="protein sequence ID" value="TGX44372.1"/>
    <property type="molecule type" value="Genomic_DNA"/>
</dbReference>
<dbReference type="AlphaFoldDB" id="A0A4V3QWZ2"/>
<organism evidence="5 6">
    <name type="scientific">Sphingomonas naasensis</name>
    <dbReference type="NCBI Taxonomy" id="1344951"/>
    <lineage>
        <taxon>Bacteria</taxon>
        <taxon>Pseudomonadati</taxon>
        <taxon>Pseudomonadota</taxon>
        <taxon>Alphaproteobacteria</taxon>
        <taxon>Sphingomonadales</taxon>
        <taxon>Sphingomonadaceae</taxon>
        <taxon>Sphingomonas</taxon>
    </lineage>
</organism>
<feature type="domain" description="HTH crp-type" evidence="4">
    <location>
        <begin position="145"/>
        <end position="219"/>
    </location>
</feature>
<dbReference type="RefSeq" id="WP_135983386.1">
    <property type="nucleotide sequence ID" value="NZ_JAASQM010000002.1"/>
</dbReference>
<dbReference type="Pfam" id="PF00027">
    <property type="entry name" value="cNMP_binding"/>
    <property type="match status" value="1"/>
</dbReference>
<dbReference type="InterPro" id="IPR036388">
    <property type="entry name" value="WH-like_DNA-bd_sf"/>
</dbReference>
<proteinExistence type="predicted"/>
<dbReference type="GO" id="GO:0003677">
    <property type="term" value="F:DNA binding"/>
    <property type="evidence" value="ECO:0007669"/>
    <property type="project" value="UniProtKB-KW"/>
</dbReference>
<accession>A0A4V3QWZ2</accession>
<dbReference type="GO" id="GO:0006355">
    <property type="term" value="P:regulation of DNA-templated transcription"/>
    <property type="evidence" value="ECO:0007669"/>
    <property type="project" value="InterPro"/>
</dbReference>
<dbReference type="CDD" id="cd00038">
    <property type="entry name" value="CAP_ED"/>
    <property type="match status" value="1"/>
</dbReference>
<evidence type="ECO:0000313" key="6">
    <source>
        <dbReference type="Proteomes" id="UP000309848"/>
    </source>
</evidence>
<dbReference type="InterPro" id="IPR018490">
    <property type="entry name" value="cNMP-bd_dom_sf"/>
</dbReference>
<dbReference type="SUPFAM" id="SSF46785">
    <property type="entry name" value="Winged helix' DNA-binding domain"/>
    <property type="match status" value="1"/>
</dbReference>
<keyword evidence="6" id="KW-1185">Reference proteome</keyword>
<dbReference type="InterPro" id="IPR012318">
    <property type="entry name" value="HTH_CRP"/>
</dbReference>
<evidence type="ECO:0000256" key="2">
    <source>
        <dbReference type="ARBA" id="ARBA00023125"/>
    </source>
</evidence>
<dbReference type="OrthoDB" id="6155297at2"/>
<dbReference type="InterPro" id="IPR000595">
    <property type="entry name" value="cNMP-bd_dom"/>
</dbReference>
<evidence type="ECO:0000259" key="4">
    <source>
        <dbReference type="PROSITE" id="PS51063"/>
    </source>
</evidence>
<gene>
    <name evidence="5" type="ORF">E5A74_06125</name>
</gene>
<sequence length="240" mass="27090">MIERHLARLRLRHEISESDVALIRGAIAEVREIPAGRTLVEAGERLRVSTLVLDGLLCRYKDMKDGQRQIAELHVPGDFADLHSYTLKRLDHSILTLTPCRVAVVPHVELARITKASERLAYVYWFSTNLDAAIHREWVLSLGRRNALARMAALFCELQARLQVVALADQTGFALPLNQTQLAECLGLTSVHVNRVLKELRTRDLVTFRGGHVSIRDLAGLQRVAEFDPGYLYLERQPAD</sequence>
<keyword evidence="3" id="KW-0804">Transcription</keyword>
<keyword evidence="1" id="KW-0805">Transcription regulation</keyword>
<name>A0A4V3QWZ2_9SPHN</name>
<dbReference type="InterPro" id="IPR036390">
    <property type="entry name" value="WH_DNA-bd_sf"/>
</dbReference>
<evidence type="ECO:0000313" key="5">
    <source>
        <dbReference type="EMBL" id="TGX44372.1"/>
    </source>
</evidence>
<protein>
    <submittedName>
        <fullName evidence="5">Crp/Fnr family transcriptional regulator</fullName>
    </submittedName>
</protein>
<reference evidence="5 6" key="1">
    <citation type="submission" date="2019-04" db="EMBL/GenBank/DDBJ databases">
        <title>Sphingomonas psychrotolerans sp. nov., isolated from soil in the Tianshan Mountains, Xinjiang, China.</title>
        <authorList>
            <person name="Luo Y."/>
            <person name="Sheng H."/>
        </authorList>
    </citation>
    <scope>NUCLEOTIDE SEQUENCE [LARGE SCALE GENOMIC DNA]</scope>
    <source>
        <strain evidence="5 6">KIS18-15</strain>
    </source>
</reference>
<dbReference type="SMART" id="SM00419">
    <property type="entry name" value="HTH_CRP"/>
    <property type="match status" value="1"/>
</dbReference>
<evidence type="ECO:0000256" key="3">
    <source>
        <dbReference type="ARBA" id="ARBA00023163"/>
    </source>
</evidence>